<reference evidence="1" key="2">
    <citation type="submission" date="2023-07" db="EMBL/GenBank/DDBJ databases">
        <authorList>
            <person name="Sun H."/>
        </authorList>
    </citation>
    <scope>NUCLEOTIDE SEQUENCE</scope>
    <source>
        <strain evidence="1">05753</strain>
    </source>
</reference>
<protein>
    <recommendedName>
        <fullName evidence="3">Tetratricopeptide repeat protein</fullName>
    </recommendedName>
</protein>
<reference evidence="1" key="1">
    <citation type="journal article" date="2015" name="Int. J. Syst. Evol. Microbiol.">
        <title>Rhizobium oryzicola sp. nov., potential plant-growth-promoting endophytic bacteria isolated from rice roots.</title>
        <authorList>
            <person name="Zhang X.X."/>
            <person name="Gao J.S."/>
            <person name="Cao Y.H."/>
            <person name="Sheirdil R.A."/>
            <person name="Wang X.C."/>
            <person name="Zhang L."/>
        </authorList>
    </citation>
    <scope>NUCLEOTIDE SEQUENCE</scope>
    <source>
        <strain evidence="1">05753</strain>
    </source>
</reference>
<evidence type="ECO:0000313" key="1">
    <source>
        <dbReference type="EMBL" id="MDO1583178.1"/>
    </source>
</evidence>
<evidence type="ECO:0008006" key="3">
    <source>
        <dbReference type="Google" id="ProtNLM"/>
    </source>
</evidence>
<name>A0ABT8SZ61_9HYPH</name>
<dbReference type="Gene3D" id="1.25.40.10">
    <property type="entry name" value="Tetratricopeptide repeat domain"/>
    <property type="match status" value="1"/>
</dbReference>
<dbReference type="RefSeq" id="WP_302077373.1">
    <property type="nucleotide sequence ID" value="NZ_JAUKWQ010000004.1"/>
</dbReference>
<proteinExistence type="predicted"/>
<dbReference type="EMBL" id="JAUKWQ010000004">
    <property type="protein sequence ID" value="MDO1583178.1"/>
    <property type="molecule type" value="Genomic_DNA"/>
</dbReference>
<dbReference type="SUPFAM" id="SSF48452">
    <property type="entry name" value="TPR-like"/>
    <property type="match status" value="1"/>
</dbReference>
<sequence length="187" mass="19570">MSDLAIFSAMPEVGASDLLDKNGAAPAHTGLAQAERVDVAAAEAARNSVLASIAPDPAIVREPRSGEDNYAHVIQLDQQGQMKEAADMLSRLVSMPGGEADACLGLAVFALRLKDFQSAQVLAARCLDLGARHPRACSILGMVALHSGNGSAARTYLAAAARIARIDPSFSTDLRGAQRVLLKMHVN</sequence>
<organism evidence="1 2">
    <name type="scientific">Rhizobium oryzicola</name>
    <dbReference type="NCBI Taxonomy" id="1232668"/>
    <lineage>
        <taxon>Bacteria</taxon>
        <taxon>Pseudomonadati</taxon>
        <taxon>Pseudomonadota</taxon>
        <taxon>Alphaproteobacteria</taxon>
        <taxon>Hyphomicrobiales</taxon>
        <taxon>Rhizobiaceae</taxon>
        <taxon>Rhizobium/Agrobacterium group</taxon>
        <taxon>Rhizobium</taxon>
    </lineage>
</organism>
<keyword evidence="2" id="KW-1185">Reference proteome</keyword>
<comment type="caution">
    <text evidence="1">The sequence shown here is derived from an EMBL/GenBank/DDBJ whole genome shotgun (WGS) entry which is preliminary data.</text>
</comment>
<dbReference type="Proteomes" id="UP001169006">
    <property type="component" value="Unassembled WGS sequence"/>
</dbReference>
<dbReference type="InterPro" id="IPR011990">
    <property type="entry name" value="TPR-like_helical_dom_sf"/>
</dbReference>
<gene>
    <name evidence="1" type="ORF">Q2T52_13890</name>
</gene>
<accession>A0ABT8SZ61</accession>
<evidence type="ECO:0000313" key="2">
    <source>
        <dbReference type="Proteomes" id="UP001169006"/>
    </source>
</evidence>